<gene>
    <name evidence="1" type="ORF">Tci_517333</name>
</gene>
<organism evidence="1">
    <name type="scientific">Tanacetum cinerariifolium</name>
    <name type="common">Dalmatian daisy</name>
    <name type="synonym">Chrysanthemum cinerariifolium</name>
    <dbReference type="NCBI Taxonomy" id="118510"/>
    <lineage>
        <taxon>Eukaryota</taxon>
        <taxon>Viridiplantae</taxon>
        <taxon>Streptophyta</taxon>
        <taxon>Embryophyta</taxon>
        <taxon>Tracheophyta</taxon>
        <taxon>Spermatophyta</taxon>
        <taxon>Magnoliopsida</taxon>
        <taxon>eudicotyledons</taxon>
        <taxon>Gunneridae</taxon>
        <taxon>Pentapetalae</taxon>
        <taxon>asterids</taxon>
        <taxon>campanulids</taxon>
        <taxon>Asterales</taxon>
        <taxon>Asteraceae</taxon>
        <taxon>Asteroideae</taxon>
        <taxon>Anthemideae</taxon>
        <taxon>Anthemidinae</taxon>
        <taxon>Tanacetum</taxon>
    </lineage>
</organism>
<evidence type="ECO:0000313" key="1">
    <source>
        <dbReference type="EMBL" id="GEZ45360.1"/>
    </source>
</evidence>
<protein>
    <recommendedName>
        <fullName evidence="2">Retrovirus-related Pol polyprotein from transposon TNT 1-94</fullName>
    </recommendedName>
</protein>
<sequence>MRELLQHIRKRLLSATIVKRSPHGRQCTKQKRPRNYAWFKENMLLAEALESGVVLDEEQIAFLVDNKDTITTGQTSQELATITAFQTHDLDAFDSNYDEEPSASVVLIAKLYAYDSDVFQSPMREVIVDRNAKESKEKEDKYLEEIIVLEKKKEALDNVVYKIVTLGYQNPLYMSQAQRKVPVLYYGQTIVKKPDALFVMDIQERLILAEEAQLQAKNNRKLIDQIATLKGKSMPECDKSENISKVITPGMYKLDLEPFSPKLLQNREAHVDYLKHTQEHANTLREIVEQAKALKPLDSDLD</sequence>
<comment type="caution">
    <text evidence="1">The sequence shown here is derived from an EMBL/GenBank/DDBJ whole genome shotgun (WGS) entry which is preliminary data.</text>
</comment>
<accession>A0A699IE39</accession>
<name>A0A699IE39_TANCI</name>
<evidence type="ECO:0008006" key="2">
    <source>
        <dbReference type="Google" id="ProtNLM"/>
    </source>
</evidence>
<reference evidence="1" key="1">
    <citation type="journal article" date="2019" name="Sci. Rep.">
        <title>Draft genome of Tanacetum cinerariifolium, the natural source of mosquito coil.</title>
        <authorList>
            <person name="Yamashiro T."/>
            <person name="Shiraishi A."/>
            <person name="Satake H."/>
            <person name="Nakayama K."/>
        </authorList>
    </citation>
    <scope>NUCLEOTIDE SEQUENCE</scope>
</reference>
<dbReference type="AlphaFoldDB" id="A0A699IE39"/>
<dbReference type="EMBL" id="BKCJ010280763">
    <property type="protein sequence ID" value="GEZ45360.1"/>
    <property type="molecule type" value="Genomic_DNA"/>
</dbReference>
<proteinExistence type="predicted"/>